<proteinExistence type="predicted"/>
<gene>
    <name evidence="4" type="ORF">GO986_12650</name>
</gene>
<sequence>MPIIYDNIERHLLPELQTTLSQALGADFSIGYFNLRGWRALSQQVEGWNEGSVCRILIGMQRPEREALETLFGLKGEEPVDRAKLLQARRELLEEFRRQLIVGLPTSRDEKALRDLIRHIRQGKVQVKLFLRHPLHAKLYLVRRVDRKAPLIGYVGSSNLTFSGLSGQGELNLDVVEQDTALKLEAWFADRWNDRFCLELTDDLLTILEESWASETLRSPYHIYLKIAYHLSREARAGIAEFQLPRNFPTPLFEFQAAAVKIAAHHLVNRGGVMIGDVVGLGKTMMASALIRTMEDQYFDTLILCPVNLVPMWEQYRKDYGLRAEVMAQSQARSKLPDLRRYRLVVIDESHNLRNREGKTYAAIRDYIARNDSHVVLLTATPYNKTYLDLSSQLRLFLPEERDIGIRPEAYLRTISDGEIGFVRKHQCAVRSIRAFEHSGDADDWRDLMRLFLVRRTRTFIQNNYTEFDEARQRSYLAYPNGQRYYFPVRQPRTLAFPVDDQYASLYSTQVVDVIDGLRLPRYGLGNYVTPLLEHSPSTAELNTLKDLSRAGERLKGFVRTNFFKRLESSGFAFLQSVERHIRRNGVLLHALANGLPVPVGSQDAALLDSIDEDESSVVNDVGNADDTARLSDEGQQVSYGDVYQMFSGQYHNRFKWLPAALFTPALSEDLQADNDALQEILSAAGHWQAQADAKLATLRTLLTGPHAQDKVLIFTQFADTARYLERELTGQDVTRLASVTGESRNPTELARRFAPRGQRVQDELRVLIATDVLSEGQNLQDAFVVVNYDLPWAIIRLIQRAGRVDRIGQQSDTVYAYSFIPSDGVEKLIGLRARVSSRLRDAGQVVGGDEAFFDDEEAASDLRDLYNEKAGILDEVGDGEVDLASEAYQIWKNATDDDPGLLDLIPKLPSVVYAARSHAATPALPGGALVYLRTPQGNDALAWLDEQGASVTESQIAILRAAACHPDISALPALPNHHDLVERAARRVVEEEASGSAGALGTPGSTRRKLYERLKHIQDTREGSLFTDPELKAVLEDLLAAPIQEGARNTLGGHFRTRIGDDALIQLVIQLHQEGRLTVPTDDLRHSEPEILCSLGLIPM</sequence>
<evidence type="ECO:0000313" key="5">
    <source>
        <dbReference type="Proteomes" id="UP000483286"/>
    </source>
</evidence>
<dbReference type="PANTHER" id="PTHR45766:SF6">
    <property type="entry name" value="SWI_SNF-RELATED MATRIX-ASSOCIATED ACTIN-DEPENDENT REGULATOR OF CHROMATIN SUBFAMILY A-LIKE PROTEIN 1"/>
    <property type="match status" value="1"/>
</dbReference>
<dbReference type="SMART" id="SM00490">
    <property type="entry name" value="HELICc"/>
    <property type="match status" value="1"/>
</dbReference>
<keyword evidence="4" id="KW-0540">Nuclease</keyword>
<accession>A0A7C9LP23</accession>
<dbReference type="Pfam" id="PF13091">
    <property type="entry name" value="PLDc_2"/>
    <property type="match status" value="1"/>
</dbReference>
<dbReference type="GO" id="GO:0016787">
    <property type="term" value="F:hydrolase activity"/>
    <property type="evidence" value="ECO:0007669"/>
    <property type="project" value="UniProtKB-KW"/>
</dbReference>
<dbReference type="CDD" id="cd18793">
    <property type="entry name" value="SF2_C_SNF"/>
    <property type="match status" value="1"/>
</dbReference>
<feature type="domain" description="Helicase ATP-binding" evidence="2">
    <location>
        <begin position="333"/>
        <end position="400"/>
    </location>
</feature>
<dbReference type="PANTHER" id="PTHR45766">
    <property type="entry name" value="DNA ANNEALING HELICASE AND ENDONUCLEASE ZRANB3 FAMILY MEMBER"/>
    <property type="match status" value="1"/>
</dbReference>
<dbReference type="CDD" id="cd09178">
    <property type="entry name" value="PLDc_N_Snf2_like"/>
    <property type="match status" value="1"/>
</dbReference>
<dbReference type="InterPro" id="IPR001650">
    <property type="entry name" value="Helicase_C-like"/>
</dbReference>
<dbReference type="Gene3D" id="3.40.50.10810">
    <property type="entry name" value="Tandem AAA-ATPase domain"/>
    <property type="match status" value="2"/>
</dbReference>
<dbReference type="SMART" id="SM00487">
    <property type="entry name" value="DEXDc"/>
    <property type="match status" value="1"/>
</dbReference>
<comment type="caution">
    <text evidence="4">The sequence shown here is derived from an EMBL/GenBank/DDBJ whole genome shotgun (WGS) entry which is preliminary data.</text>
</comment>
<dbReference type="Gene3D" id="3.30.870.10">
    <property type="entry name" value="Endonuclease Chain A"/>
    <property type="match status" value="1"/>
</dbReference>
<evidence type="ECO:0000259" key="3">
    <source>
        <dbReference type="PROSITE" id="PS51194"/>
    </source>
</evidence>
<organism evidence="4 5">
    <name type="scientific">Deinococcus arboris</name>
    <dbReference type="NCBI Taxonomy" id="2682977"/>
    <lineage>
        <taxon>Bacteria</taxon>
        <taxon>Thermotogati</taxon>
        <taxon>Deinococcota</taxon>
        <taxon>Deinococci</taxon>
        <taxon>Deinococcales</taxon>
        <taxon>Deinococcaceae</taxon>
        <taxon>Deinococcus</taxon>
    </lineage>
</organism>
<dbReference type="Proteomes" id="UP000483286">
    <property type="component" value="Unassembled WGS sequence"/>
</dbReference>
<dbReference type="SUPFAM" id="SSF52540">
    <property type="entry name" value="P-loop containing nucleoside triphosphate hydrolases"/>
    <property type="match status" value="2"/>
</dbReference>
<reference evidence="4 5" key="1">
    <citation type="submission" date="2019-12" db="EMBL/GenBank/DDBJ databases">
        <title>Deinococcus sp. HMF7620 Genome sequencing and assembly.</title>
        <authorList>
            <person name="Kang H."/>
            <person name="Kim H."/>
            <person name="Joh K."/>
        </authorList>
    </citation>
    <scope>NUCLEOTIDE SEQUENCE [LARGE SCALE GENOMIC DNA]</scope>
    <source>
        <strain evidence="4 5">HMF7620</strain>
    </source>
</reference>
<evidence type="ECO:0000259" key="2">
    <source>
        <dbReference type="PROSITE" id="PS51192"/>
    </source>
</evidence>
<dbReference type="AlphaFoldDB" id="A0A7C9LP23"/>
<keyword evidence="5" id="KW-1185">Reference proteome</keyword>
<keyword evidence="4" id="KW-0255">Endonuclease</keyword>
<dbReference type="PROSITE" id="PS51194">
    <property type="entry name" value="HELICASE_CTER"/>
    <property type="match status" value="1"/>
</dbReference>
<dbReference type="InterPro" id="IPR025202">
    <property type="entry name" value="PLD-like_dom"/>
</dbReference>
<dbReference type="GO" id="GO:0004519">
    <property type="term" value="F:endonuclease activity"/>
    <property type="evidence" value="ECO:0007669"/>
    <property type="project" value="UniProtKB-KW"/>
</dbReference>
<keyword evidence="1" id="KW-0378">Hydrolase</keyword>
<evidence type="ECO:0000313" key="4">
    <source>
        <dbReference type="EMBL" id="MVN87616.1"/>
    </source>
</evidence>
<dbReference type="RefSeq" id="WP_157459669.1">
    <property type="nucleotide sequence ID" value="NZ_WQLB01000016.1"/>
</dbReference>
<dbReference type="InterPro" id="IPR038718">
    <property type="entry name" value="SNF2-like_sf"/>
</dbReference>
<protein>
    <submittedName>
        <fullName evidence="4">NgoFVII family restriction endonuclease</fullName>
    </submittedName>
</protein>
<evidence type="ECO:0000256" key="1">
    <source>
        <dbReference type="ARBA" id="ARBA00022801"/>
    </source>
</evidence>
<name>A0A7C9LP23_9DEIO</name>
<dbReference type="InterPro" id="IPR049730">
    <property type="entry name" value="SNF2/RAD54-like_C"/>
</dbReference>
<feature type="domain" description="Helicase C-terminal" evidence="3">
    <location>
        <begin position="698"/>
        <end position="867"/>
    </location>
</feature>
<dbReference type="SUPFAM" id="SSF56024">
    <property type="entry name" value="Phospholipase D/nuclease"/>
    <property type="match status" value="1"/>
</dbReference>
<dbReference type="PROSITE" id="PS51192">
    <property type="entry name" value="HELICASE_ATP_BIND_1"/>
    <property type="match status" value="1"/>
</dbReference>
<dbReference type="InterPro" id="IPR027417">
    <property type="entry name" value="P-loop_NTPase"/>
</dbReference>
<dbReference type="Gene3D" id="3.40.50.300">
    <property type="entry name" value="P-loop containing nucleotide triphosphate hydrolases"/>
    <property type="match status" value="1"/>
</dbReference>
<dbReference type="Pfam" id="PF00271">
    <property type="entry name" value="Helicase_C"/>
    <property type="match status" value="1"/>
</dbReference>
<dbReference type="InterPro" id="IPR014001">
    <property type="entry name" value="Helicase_ATP-bd"/>
</dbReference>
<dbReference type="EMBL" id="WQLB01000016">
    <property type="protein sequence ID" value="MVN87616.1"/>
    <property type="molecule type" value="Genomic_DNA"/>
</dbReference>